<feature type="transmembrane region" description="Helical" evidence="1">
    <location>
        <begin position="21"/>
        <end position="39"/>
    </location>
</feature>
<reference evidence="2 3" key="1">
    <citation type="submission" date="2020-08" db="EMBL/GenBank/DDBJ databases">
        <title>A Genomic Blueprint of the Chicken Gut Microbiome.</title>
        <authorList>
            <person name="Gilroy R."/>
            <person name="Ravi A."/>
            <person name="Getino M."/>
            <person name="Pursley I."/>
            <person name="Horton D.L."/>
            <person name="Alikhan N.-F."/>
            <person name="Baker D."/>
            <person name="Gharbi K."/>
            <person name="Hall N."/>
            <person name="Watson M."/>
            <person name="Adriaenssens E.M."/>
            <person name="Foster-Nyarko E."/>
            <person name="Jarju S."/>
            <person name="Secka A."/>
            <person name="Antonio M."/>
            <person name="Oren A."/>
            <person name="Chaudhuri R."/>
            <person name="La Ragione R.M."/>
            <person name="Hildebrand F."/>
            <person name="Pallen M.J."/>
        </authorList>
    </citation>
    <scope>NUCLEOTIDE SEQUENCE [LARGE SCALE GENOMIC DNA]</scope>
    <source>
        <strain evidence="2 3">Sa2YVA2</strain>
    </source>
</reference>
<dbReference type="EMBL" id="JACSQN010000007">
    <property type="protein sequence ID" value="MBD7984785.1"/>
    <property type="molecule type" value="Genomic_DNA"/>
</dbReference>
<dbReference type="RefSeq" id="WP_191694481.1">
    <property type="nucleotide sequence ID" value="NZ_JACSQN010000007.1"/>
</dbReference>
<evidence type="ECO:0008006" key="4">
    <source>
        <dbReference type="Google" id="ProtNLM"/>
    </source>
</evidence>
<keyword evidence="3" id="KW-1185">Reference proteome</keyword>
<organism evidence="2 3">
    <name type="scientific">Sporosarcina quadrami</name>
    <dbReference type="NCBI Taxonomy" id="2762234"/>
    <lineage>
        <taxon>Bacteria</taxon>
        <taxon>Bacillati</taxon>
        <taxon>Bacillota</taxon>
        <taxon>Bacilli</taxon>
        <taxon>Bacillales</taxon>
        <taxon>Caryophanaceae</taxon>
        <taxon>Sporosarcina</taxon>
    </lineage>
</organism>
<protein>
    <recommendedName>
        <fullName evidence="4">Heme ABC transporter</fullName>
    </recommendedName>
</protein>
<name>A0ABR8U9S6_9BACL</name>
<proteinExistence type="predicted"/>
<comment type="caution">
    <text evidence="2">The sequence shown here is derived from an EMBL/GenBank/DDBJ whole genome shotgun (WGS) entry which is preliminary data.</text>
</comment>
<keyword evidence="1" id="KW-0812">Transmembrane</keyword>
<dbReference type="Proteomes" id="UP000626786">
    <property type="component" value="Unassembled WGS sequence"/>
</dbReference>
<feature type="transmembrane region" description="Helical" evidence="1">
    <location>
        <begin position="45"/>
        <end position="65"/>
    </location>
</feature>
<gene>
    <name evidence="2" type="ORF">H9649_09340</name>
</gene>
<keyword evidence="1" id="KW-0472">Membrane</keyword>
<accession>A0ABR8U9S6</accession>
<evidence type="ECO:0000313" key="3">
    <source>
        <dbReference type="Proteomes" id="UP000626786"/>
    </source>
</evidence>
<sequence length="80" mass="8889">MEKKKGVFYDIWGDNVNLRDLLISIGLSILFTLGGYIIAPNEPPMPLVFGLTGGLIAFIITSIVIKPKRKIVKETEVTDR</sequence>
<evidence type="ECO:0000256" key="1">
    <source>
        <dbReference type="SAM" id="Phobius"/>
    </source>
</evidence>
<evidence type="ECO:0000313" key="2">
    <source>
        <dbReference type="EMBL" id="MBD7984785.1"/>
    </source>
</evidence>
<keyword evidence="1" id="KW-1133">Transmembrane helix</keyword>